<accession>A0A679IQG8</accession>
<reference evidence="5" key="1">
    <citation type="submission" date="2019-12" db="EMBL/GenBank/DDBJ databases">
        <authorList>
            <person name="Cremers G."/>
        </authorList>
    </citation>
    <scope>NUCLEOTIDE SEQUENCE</scope>
    <source>
        <strain evidence="5">Mbul1</strain>
    </source>
</reference>
<proteinExistence type="inferred from homology"/>
<evidence type="ECO:0000259" key="4">
    <source>
        <dbReference type="PROSITE" id="PS50240"/>
    </source>
</evidence>
<dbReference type="PANTHER" id="PTHR24276:SF98">
    <property type="entry name" value="FI18310P1-RELATED"/>
    <property type="match status" value="1"/>
</dbReference>
<organism evidence="5">
    <name type="scientific">Methylobacterium bullatum</name>
    <dbReference type="NCBI Taxonomy" id="570505"/>
    <lineage>
        <taxon>Bacteria</taxon>
        <taxon>Pseudomonadati</taxon>
        <taxon>Pseudomonadota</taxon>
        <taxon>Alphaproteobacteria</taxon>
        <taxon>Hyphomicrobiales</taxon>
        <taxon>Methylobacteriaceae</taxon>
        <taxon>Methylobacterium</taxon>
    </lineage>
</organism>
<dbReference type="InterPro" id="IPR033116">
    <property type="entry name" value="TRYPSIN_SER"/>
</dbReference>
<keyword evidence="3" id="KW-0720">Serine protease</keyword>
<sequence length="259" mass="25962">MQGMGGMDLDMRSAGIALLLGLAAGPAGAVVGGREAPEAASSAVMVLSSNGGVCTGIVVAQDAVLTAGHCVASASRQGGAEHRVHFRDEAGQPVLLDLAARALHPGYDAGAIAGRRRSVDLALIRTVTPLPGRFRPTPLSAAMPRAGESLVLSGYGVSKPGEPRTTGTFRSAVLPVVEPYGQSRILVWMKPSGGASGACQGDSGGPIADAPGAPPLAVSAWVGGGACGSISQGVLLGPQRDWIDRTLTGWGRSAGWTAP</sequence>
<dbReference type="InterPro" id="IPR001254">
    <property type="entry name" value="Trypsin_dom"/>
</dbReference>
<protein>
    <recommendedName>
        <fullName evidence="4">Peptidase S1 domain-containing protein</fullName>
    </recommendedName>
</protein>
<keyword evidence="3" id="KW-0645">Protease</keyword>
<dbReference type="PANTHER" id="PTHR24276">
    <property type="entry name" value="POLYSERASE-RELATED"/>
    <property type="match status" value="1"/>
</dbReference>
<gene>
    <name evidence="5" type="ORF">MBUL_01206</name>
</gene>
<dbReference type="PROSITE" id="PS00135">
    <property type="entry name" value="TRYPSIN_SER"/>
    <property type="match status" value="1"/>
</dbReference>
<dbReference type="PROSITE" id="PS50240">
    <property type="entry name" value="TRYPSIN_DOM"/>
    <property type="match status" value="1"/>
</dbReference>
<dbReference type="SUPFAM" id="SSF50494">
    <property type="entry name" value="Trypsin-like serine proteases"/>
    <property type="match status" value="1"/>
</dbReference>
<dbReference type="PROSITE" id="PS00134">
    <property type="entry name" value="TRYPSIN_HIS"/>
    <property type="match status" value="1"/>
</dbReference>
<evidence type="ECO:0000256" key="3">
    <source>
        <dbReference type="RuleBase" id="RU363034"/>
    </source>
</evidence>
<name>A0A679IQG8_9HYPH</name>
<evidence type="ECO:0000256" key="1">
    <source>
        <dbReference type="ARBA" id="ARBA00007664"/>
    </source>
</evidence>
<dbReference type="GO" id="GO:0006508">
    <property type="term" value="P:proteolysis"/>
    <property type="evidence" value="ECO:0007669"/>
    <property type="project" value="UniProtKB-KW"/>
</dbReference>
<dbReference type="InterPro" id="IPR043504">
    <property type="entry name" value="Peptidase_S1_PA_chymotrypsin"/>
</dbReference>
<keyword evidence="2" id="KW-1015">Disulfide bond</keyword>
<dbReference type="InterPro" id="IPR009003">
    <property type="entry name" value="Peptidase_S1_PA"/>
</dbReference>
<dbReference type="InterPro" id="IPR050430">
    <property type="entry name" value="Peptidase_S1"/>
</dbReference>
<dbReference type="PRINTS" id="PR00722">
    <property type="entry name" value="CHYMOTRYPSIN"/>
</dbReference>
<keyword evidence="3" id="KW-0378">Hydrolase</keyword>
<dbReference type="Gene3D" id="2.40.10.10">
    <property type="entry name" value="Trypsin-like serine proteases"/>
    <property type="match status" value="2"/>
</dbReference>
<dbReference type="InterPro" id="IPR018114">
    <property type="entry name" value="TRYPSIN_HIS"/>
</dbReference>
<dbReference type="SMART" id="SM00020">
    <property type="entry name" value="Tryp_SPc"/>
    <property type="match status" value="1"/>
</dbReference>
<feature type="domain" description="Peptidase S1" evidence="4">
    <location>
        <begin position="30"/>
        <end position="248"/>
    </location>
</feature>
<comment type="similarity">
    <text evidence="1">Belongs to the peptidase S1 family.</text>
</comment>
<dbReference type="Pfam" id="PF00089">
    <property type="entry name" value="Trypsin"/>
    <property type="match status" value="1"/>
</dbReference>
<dbReference type="InterPro" id="IPR001314">
    <property type="entry name" value="Peptidase_S1A"/>
</dbReference>
<dbReference type="EMBL" id="LR743504">
    <property type="protein sequence ID" value="CAA2101498.1"/>
    <property type="molecule type" value="Genomic_DNA"/>
</dbReference>
<dbReference type="AlphaFoldDB" id="A0A679IQG8"/>
<evidence type="ECO:0000313" key="5">
    <source>
        <dbReference type="EMBL" id="CAA2101498.1"/>
    </source>
</evidence>
<evidence type="ECO:0000256" key="2">
    <source>
        <dbReference type="ARBA" id="ARBA00023157"/>
    </source>
</evidence>
<dbReference type="GO" id="GO:0004252">
    <property type="term" value="F:serine-type endopeptidase activity"/>
    <property type="evidence" value="ECO:0007669"/>
    <property type="project" value="InterPro"/>
</dbReference>